<sequence>MRLSQSQRELILTAVREFAGPSVAVHVFGSRLDDGKRGGDVDLLLISPTAISLLACAELKMALEQRLQLPFDLVTYVKKAEPTPFQAMALAQSRSITLEEAA</sequence>
<dbReference type="AlphaFoldDB" id="A0A8H9I827"/>
<dbReference type="Pfam" id="PF18765">
    <property type="entry name" value="Polbeta"/>
    <property type="match status" value="1"/>
</dbReference>
<accession>A0A8H9I827</accession>
<name>A0A8H9I827_9GAMM</name>
<dbReference type="InterPro" id="IPR041633">
    <property type="entry name" value="Polbeta"/>
</dbReference>
<dbReference type="CDD" id="cd05403">
    <property type="entry name" value="NT_KNTase_like"/>
    <property type="match status" value="1"/>
</dbReference>
<organism evidence="2 3">
    <name type="scientific">Vreelandella hamiltonii</name>
    <dbReference type="NCBI Taxonomy" id="502829"/>
    <lineage>
        <taxon>Bacteria</taxon>
        <taxon>Pseudomonadati</taxon>
        <taxon>Pseudomonadota</taxon>
        <taxon>Gammaproteobacteria</taxon>
        <taxon>Oceanospirillales</taxon>
        <taxon>Halomonadaceae</taxon>
        <taxon>Vreelandella</taxon>
    </lineage>
</organism>
<protein>
    <recommendedName>
        <fullName evidence="1">Polymerase beta nucleotidyltransferase domain-containing protein</fullName>
    </recommendedName>
</protein>
<feature type="domain" description="Polymerase beta nucleotidyltransferase" evidence="1">
    <location>
        <begin position="24"/>
        <end position="96"/>
    </location>
</feature>
<proteinExistence type="predicted"/>
<dbReference type="EMBL" id="BMXN01000012">
    <property type="protein sequence ID" value="GGW30038.1"/>
    <property type="molecule type" value="Genomic_DNA"/>
</dbReference>
<evidence type="ECO:0000313" key="3">
    <source>
        <dbReference type="Proteomes" id="UP000623776"/>
    </source>
</evidence>
<comment type="caution">
    <text evidence="2">The sequence shown here is derived from an EMBL/GenBank/DDBJ whole genome shotgun (WGS) entry which is preliminary data.</text>
</comment>
<gene>
    <name evidence="2" type="ORF">GCM10007157_22590</name>
</gene>
<dbReference type="InterPro" id="IPR043519">
    <property type="entry name" value="NT_sf"/>
</dbReference>
<evidence type="ECO:0000313" key="2">
    <source>
        <dbReference type="EMBL" id="GGW30038.1"/>
    </source>
</evidence>
<dbReference type="SUPFAM" id="SSF81301">
    <property type="entry name" value="Nucleotidyltransferase"/>
    <property type="match status" value="1"/>
</dbReference>
<dbReference type="RefSeq" id="WP_189463688.1">
    <property type="nucleotide sequence ID" value="NZ_BMXN01000012.1"/>
</dbReference>
<dbReference type="Gene3D" id="3.30.460.10">
    <property type="entry name" value="Beta Polymerase, domain 2"/>
    <property type="match status" value="1"/>
</dbReference>
<keyword evidence="3" id="KW-1185">Reference proteome</keyword>
<dbReference type="Proteomes" id="UP000623776">
    <property type="component" value="Unassembled WGS sequence"/>
</dbReference>
<evidence type="ECO:0000259" key="1">
    <source>
        <dbReference type="Pfam" id="PF18765"/>
    </source>
</evidence>
<reference evidence="3" key="1">
    <citation type="journal article" date="2019" name="Int. J. Syst. Evol. Microbiol.">
        <title>The Global Catalogue of Microorganisms (GCM) 10K type strain sequencing project: providing services to taxonomists for standard genome sequencing and annotation.</title>
        <authorList>
            <consortium name="The Broad Institute Genomics Platform"/>
            <consortium name="The Broad Institute Genome Sequencing Center for Infectious Disease"/>
            <person name="Wu L."/>
            <person name="Ma J."/>
        </authorList>
    </citation>
    <scope>NUCLEOTIDE SEQUENCE [LARGE SCALE GENOMIC DNA]</scope>
    <source>
        <strain evidence="3">KCTC 22154</strain>
    </source>
</reference>